<feature type="region of interest" description="Disordered" evidence="1">
    <location>
        <begin position="1"/>
        <end position="106"/>
    </location>
</feature>
<keyword evidence="3" id="KW-1185">Reference proteome</keyword>
<accession>A0A8J1XSF1</accession>
<feature type="compositionally biased region" description="Polar residues" evidence="1">
    <location>
        <begin position="1"/>
        <end position="37"/>
    </location>
</feature>
<evidence type="ECO:0000313" key="2">
    <source>
        <dbReference type="EMBL" id="CAH1790049.1"/>
    </source>
</evidence>
<feature type="non-terminal residue" evidence="2">
    <location>
        <position position="139"/>
    </location>
</feature>
<feature type="compositionally biased region" description="Basic and acidic residues" evidence="1">
    <location>
        <begin position="62"/>
        <end position="81"/>
    </location>
</feature>
<name>A0A8J1XSF1_OWEFU</name>
<gene>
    <name evidence="2" type="ORF">OFUS_LOCUS15310</name>
</gene>
<reference evidence="2" key="1">
    <citation type="submission" date="2022-03" db="EMBL/GenBank/DDBJ databases">
        <authorList>
            <person name="Martin C."/>
        </authorList>
    </citation>
    <scope>NUCLEOTIDE SEQUENCE</scope>
</reference>
<protein>
    <submittedName>
        <fullName evidence="2">Uncharacterized protein</fullName>
    </submittedName>
</protein>
<sequence>MSSQIDHIHTRTTNLTEISETRNSNLSRRGTRRTSAYSEKKISTADRIGRRNAFSLPKRKKQEAIPKDKIIEEENGREGKRQVRKNPFKRSSSDGSSRVILHQRRKIASNPNSRELLSKSIVEGLFTPIVFTPIVKLIK</sequence>
<proteinExistence type="predicted"/>
<feature type="compositionally biased region" description="Basic and acidic residues" evidence="1">
    <location>
        <begin position="38"/>
        <end position="49"/>
    </location>
</feature>
<comment type="caution">
    <text evidence="2">The sequence shown here is derived from an EMBL/GenBank/DDBJ whole genome shotgun (WGS) entry which is preliminary data.</text>
</comment>
<dbReference type="Proteomes" id="UP000749559">
    <property type="component" value="Unassembled WGS sequence"/>
</dbReference>
<evidence type="ECO:0000256" key="1">
    <source>
        <dbReference type="SAM" id="MobiDB-lite"/>
    </source>
</evidence>
<dbReference type="EMBL" id="CAIIXF020000007">
    <property type="protein sequence ID" value="CAH1790049.1"/>
    <property type="molecule type" value="Genomic_DNA"/>
</dbReference>
<evidence type="ECO:0000313" key="3">
    <source>
        <dbReference type="Proteomes" id="UP000749559"/>
    </source>
</evidence>
<organism evidence="2 3">
    <name type="scientific">Owenia fusiformis</name>
    <name type="common">Polychaete worm</name>
    <dbReference type="NCBI Taxonomy" id="6347"/>
    <lineage>
        <taxon>Eukaryota</taxon>
        <taxon>Metazoa</taxon>
        <taxon>Spiralia</taxon>
        <taxon>Lophotrochozoa</taxon>
        <taxon>Annelida</taxon>
        <taxon>Polychaeta</taxon>
        <taxon>Sedentaria</taxon>
        <taxon>Canalipalpata</taxon>
        <taxon>Sabellida</taxon>
        <taxon>Oweniida</taxon>
        <taxon>Oweniidae</taxon>
        <taxon>Owenia</taxon>
    </lineage>
</organism>
<dbReference type="AlphaFoldDB" id="A0A8J1XSF1"/>